<gene>
    <name evidence="3" type="ORF">BYL167_LOCUS62400</name>
    <name evidence="1" type="ORF">CJN711_LOCUS16823</name>
    <name evidence="4" type="ORF">GIL414_LOCUS67230</name>
    <name evidence="2" type="ORF">KQP761_LOCUS38412</name>
</gene>
<evidence type="ECO:0000313" key="1">
    <source>
        <dbReference type="EMBL" id="CAF1298878.1"/>
    </source>
</evidence>
<accession>A0A815DW56</accession>
<dbReference type="Proteomes" id="UP000681967">
    <property type="component" value="Unassembled WGS sequence"/>
</dbReference>
<dbReference type="EMBL" id="CAJNOV010007798">
    <property type="protein sequence ID" value="CAF1298878.1"/>
    <property type="molecule type" value="Genomic_DNA"/>
</dbReference>
<evidence type="ECO:0000313" key="2">
    <source>
        <dbReference type="EMBL" id="CAF1685626.1"/>
    </source>
</evidence>
<reference evidence="1" key="1">
    <citation type="submission" date="2021-02" db="EMBL/GenBank/DDBJ databases">
        <authorList>
            <person name="Nowell W R."/>
        </authorList>
    </citation>
    <scope>NUCLEOTIDE SEQUENCE</scope>
</reference>
<proteinExistence type="predicted"/>
<evidence type="ECO:0000313" key="5">
    <source>
        <dbReference type="Proteomes" id="UP000663855"/>
    </source>
</evidence>
<dbReference type="EMBL" id="CAJOBH010234557">
    <property type="protein sequence ID" value="CAF5084927.1"/>
    <property type="molecule type" value="Genomic_DNA"/>
</dbReference>
<comment type="caution">
    <text evidence="1">The sequence shown here is derived from an EMBL/GenBank/DDBJ whole genome shotgun (WGS) entry which is preliminary data.</text>
</comment>
<sequence length="81" mass="9334">MQSELTDRQVLMHYTQSSTILILGLVNTLNQLKFIQLAQTKIYHNDINKEINEIHLLEKEVLEQSTLLENISTTLGKVIIN</sequence>
<protein>
    <submittedName>
        <fullName evidence="1">Uncharacterized protein</fullName>
    </submittedName>
</protein>
<dbReference type="AlphaFoldDB" id="A0A815DW56"/>
<dbReference type="EMBL" id="CAJOBJ010325540">
    <property type="protein sequence ID" value="CAF5174531.1"/>
    <property type="molecule type" value="Genomic_DNA"/>
</dbReference>
<evidence type="ECO:0000313" key="4">
    <source>
        <dbReference type="EMBL" id="CAF5174531.1"/>
    </source>
</evidence>
<dbReference type="Proteomes" id="UP000663834">
    <property type="component" value="Unassembled WGS sequence"/>
</dbReference>
<name>A0A815DW56_9BILA</name>
<dbReference type="EMBL" id="CAJNOW010021843">
    <property type="protein sequence ID" value="CAF1685626.1"/>
    <property type="molecule type" value="Genomic_DNA"/>
</dbReference>
<organism evidence="1 5">
    <name type="scientific">Rotaria magnacalcarata</name>
    <dbReference type="NCBI Taxonomy" id="392030"/>
    <lineage>
        <taxon>Eukaryota</taxon>
        <taxon>Metazoa</taxon>
        <taxon>Spiralia</taxon>
        <taxon>Gnathifera</taxon>
        <taxon>Rotifera</taxon>
        <taxon>Eurotatoria</taxon>
        <taxon>Bdelloidea</taxon>
        <taxon>Philodinida</taxon>
        <taxon>Philodinidae</taxon>
        <taxon>Rotaria</taxon>
    </lineage>
</organism>
<evidence type="ECO:0000313" key="3">
    <source>
        <dbReference type="EMBL" id="CAF5084927.1"/>
    </source>
</evidence>
<dbReference type="Proteomes" id="UP000681720">
    <property type="component" value="Unassembled WGS sequence"/>
</dbReference>
<dbReference type="Proteomes" id="UP000663855">
    <property type="component" value="Unassembled WGS sequence"/>
</dbReference>